<gene>
    <name evidence="1" type="ORF">UFOVP1_61</name>
</gene>
<organism evidence="1">
    <name type="scientific">uncultured Caudovirales phage</name>
    <dbReference type="NCBI Taxonomy" id="2100421"/>
    <lineage>
        <taxon>Viruses</taxon>
        <taxon>Duplodnaviria</taxon>
        <taxon>Heunggongvirae</taxon>
        <taxon>Uroviricota</taxon>
        <taxon>Caudoviricetes</taxon>
        <taxon>Peduoviridae</taxon>
        <taxon>Maltschvirus</taxon>
        <taxon>Maltschvirus maltsch</taxon>
    </lineage>
</organism>
<accession>A0A6J5KHV2</accession>
<reference evidence="1" key="1">
    <citation type="submission" date="2020-04" db="EMBL/GenBank/DDBJ databases">
        <authorList>
            <person name="Chiriac C."/>
            <person name="Salcher M."/>
            <person name="Ghai R."/>
            <person name="Kavagutti S V."/>
        </authorList>
    </citation>
    <scope>NUCLEOTIDE SEQUENCE</scope>
</reference>
<proteinExistence type="predicted"/>
<dbReference type="EMBL" id="LR796139">
    <property type="protein sequence ID" value="CAB4120973.1"/>
    <property type="molecule type" value="Genomic_DNA"/>
</dbReference>
<evidence type="ECO:0000313" key="1">
    <source>
        <dbReference type="EMBL" id="CAB4120973.1"/>
    </source>
</evidence>
<protein>
    <submittedName>
        <fullName evidence="1">Uncharacterized protein</fullName>
    </submittedName>
</protein>
<name>A0A6J5KHV2_9CAUD</name>
<sequence>MTSQSKIMKEEFLDWMELPVTIKFYEFLGNVKVGINDSILEQVLNFNKDELARLVGRRDMIEDILDVVFEDDITSEGKNG</sequence>